<dbReference type="GO" id="GO:0019005">
    <property type="term" value="C:SCF ubiquitin ligase complex"/>
    <property type="evidence" value="ECO:0007669"/>
    <property type="project" value="TreeGrafter"/>
</dbReference>
<dbReference type="GO" id="GO:0031146">
    <property type="term" value="P:SCF-dependent proteasomal ubiquitin-dependent protein catabolic process"/>
    <property type="evidence" value="ECO:0007669"/>
    <property type="project" value="TreeGrafter"/>
</dbReference>
<dbReference type="EMBL" id="CH902619">
    <property type="protein sequence ID" value="KPU76560.1"/>
    <property type="molecule type" value="Genomic_DNA"/>
</dbReference>
<keyword evidence="5" id="KW-1185">Reference proteome</keyword>
<dbReference type="InterPro" id="IPR035979">
    <property type="entry name" value="RBD_domain_sf"/>
</dbReference>
<dbReference type="SMART" id="SM00360">
    <property type="entry name" value="RRM"/>
    <property type="match status" value="1"/>
</dbReference>
<evidence type="ECO:0000256" key="2">
    <source>
        <dbReference type="PROSITE-ProRule" id="PRU00176"/>
    </source>
</evidence>
<protein>
    <recommendedName>
        <fullName evidence="3">RRM domain-containing protein</fullName>
    </recommendedName>
</protein>
<reference evidence="4 5" key="1">
    <citation type="journal article" date="2007" name="Nature">
        <title>Evolution of genes and genomes on the Drosophila phylogeny.</title>
        <authorList>
            <consortium name="Drosophila 12 Genomes Consortium"/>
            <person name="Clark A.G."/>
            <person name="Eisen M.B."/>
            <person name="Smith D.R."/>
            <person name="Bergman C.M."/>
            <person name="Oliver B."/>
            <person name="Markow T.A."/>
            <person name="Kaufman T.C."/>
            <person name="Kellis M."/>
            <person name="Gelbart W."/>
            <person name="Iyer V.N."/>
            <person name="Pollard D.A."/>
            <person name="Sackton T.B."/>
            <person name="Larracuente A.M."/>
            <person name="Singh N.D."/>
            <person name="Abad J.P."/>
            <person name="Abt D.N."/>
            <person name="Adryan B."/>
            <person name="Aguade M."/>
            <person name="Akashi H."/>
            <person name="Anderson W.W."/>
            <person name="Aquadro C.F."/>
            <person name="Ardell D.H."/>
            <person name="Arguello R."/>
            <person name="Artieri C.G."/>
            <person name="Barbash D.A."/>
            <person name="Barker D."/>
            <person name="Barsanti P."/>
            <person name="Batterham P."/>
            <person name="Batzoglou S."/>
            <person name="Begun D."/>
            <person name="Bhutkar A."/>
            <person name="Blanco E."/>
            <person name="Bosak S.A."/>
            <person name="Bradley R.K."/>
            <person name="Brand A.D."/>
            <person name="Brent M.R."/>
            <person name="Brooks A.N."/>
            <person name="Brown R.H."/>
            <person name="Butlin R.K."/>
            <person name="Caggese C."/>
            <person name="Calvi B.R."/>
            <person name="Bernardo de Carvalho A."/>
            <person name="Caspi A."/>
            <person name="Castrezana S."/>
            <person name="Celniker S.E."/>
            <person name="Chang J.L."/>
            <person name="Chapple C."/>
            <person name="Chatterji S."/>
            <person name="Chinwalla A."/>
            <person name="Civetta A."/>
            <person name="Clifton S.W."/>
            <person name="Comeron J.M."/>
            <person name="Costello J.C."/>
            <person name="Coyne J.A."/>
            <person name="Daub J."/>
            <person name="David R.G."/>
            <person name="Delcher A.L."/>
            <person name="Delehaunty K."/>
            <person name="Do C.B."/>
            <person name="Ebling H."/>
            <person name="Edwards K."/>
            <person name="Eickbush T."/>
            <person name="Evans J.D."/>
            <person name="Filipski A."/>
            <person name="Findeiss S."/>
            <person name="Freyhult E."/>
            <person name="Fulton L."/>
            <person name="Fulton R."/>
            <person name="Garcia A.C."/>
            <person name="Gardiner A."/>
            <person name="Garfield D.A."/>
            <person name="Garvin B.E."/>
            <person name="Gibson G."/>
            <person name="Gilbert D."/>
            <person name="Gnerre S."/>
            <person name="Godfrey J."/>
            <person name="Good R."/>
            <person name="Gotea V."/>
            <person name="Gravely B."/>
            <person name="Greenberg A.J."/>
            <person name="Griffiths-Jones S."/>
            <person name="Gross S."/>
            <person name="Guigo R."/>
            <person name="Gustafson E.A."/>
            <person name="Haerty W."/>
            <person name="Hahn M.W."/>
            <person name="Halligan D.L."/>
            <person name="Halpern A.L."/>
            <person name="Halter G.M."/>
            <person name="Han M.V."/>
            <person name="Heger A."/>
            <person name="Hillier L."/>
            <person name="Hinrichs A.S."/>
            <person name="Holmes I."/>
            <person name="Hoskins R.A."/>
            <person name="Hubisz M.J."/>
            <person name="Hultmark D."/>
            <person name="Huntley M.A."/>
            <person name="Jaffe D.B."/>
            <person name="Jagadeeshan S."/>
            <person name="Jeck W.R."/>
            <person name="Johnson J."/>
            <person name="Jones C.D."/>
            <person name="Jordan W.C."/>
            <person name="Karpen G.H."/>
            <person name="Kataoka E."/>
            <person name="Keightley P.D."/>
            <person name="Kheradpour P."/>
            <person name="Kirkness E.F."/>
            <person name="Koerich L.B."/>
            <person name="Kristiansen K."/>
            <person name="Kudrna D."/>
            <person name="Kulathinal R.J."/>
            <person name="Kumar S."/>
            <person name="Kwok R."/>
            <person name="Lander E."/>
            <person name="Langley C.H."/>
            <person name="Lapoint R."/>
            <person name="Lazzaro B.P."/>
            <person name="Lee S.J."/>
            <person name="Levesque L."/>
            <person name="Li R."/>
            <person name="Lin C.F."/>
            <person name="Lin M.F."/>
            <person name="Lindblad-Toh K."/>
            <person name="Llopart A."/>
            <person name="Long M."/>
            <person name="Low L."/>
            <person name="Lozovsky E."/>
            <person name="Lu J."/>
            <person name="Luo M."/>
            <person name="Machado C.A."/>
            <person name="Makalowski W."/>
            <person name="Marzo M."/>
            <person name="Matsuda M."/>
            <person name="Matzkin L."/>
            <person name="McAllister B."/>
            <person name="McBride C.S."/>
            <person name="McKernan B."/>
            <person name="McKernan K."/>
            <person name="Mendez-Lago M."/>
            <person name="Minx P."/>
            <person name="Mollenhauer M.U."/>
            <person name="Montooth K."/>
            <person name="Mount S.M."/>
            <person name="Mu X."/>
            <person name="Myers E."/>
            <person name="Negre B."/>
            <person name="Newfeld S."/>
            <person name="Nielsen R."/>
            <person name="Noor M.A."/>
            <person name="O'Grady P."/>
            <person name="Pachter L."/>
            <person name="Papaceit M."/>
            <person name="Parisi M.J."/>
            <person name="Parisi M."/>
            <person name="Parts L."/>
            <person name="Pedersen J.S."/>
            <person name="Pesole G."/>
            <person name="Phillippy A.M."/>
            <person name="Ponting C.P."/>
            <person name="Pop M."/>
            <person name="Porcelli D."/>
            <person name="Powell J.R."/>
            <person name="Prohaska S."/>
            <person name="Pruitt K."/>
            <person name="Puig M."/>
            <person name="Quesneville H."/>
            <person name="Ram K.R."/>
            <person name="Rand D."/>
            <person name="Rasmussen M.D."/>
            <person name="Reed L.K."/>
            <person name="Reenan R."/>
            <person name="Reily A."/>
            <person name="Remington K.A."/>
            <person name="Rieger T.T."/>
            <person name="Ritchie M.G."/>
            <person name="Robin C."/>
            <person name="Rogers Y.H."/>
            <person name="Rohde C."/>
            <person name="Rozas J."/>
            <person name="Rubenfield M.J."/>
            <person name="Ruiz A."/>
            <person name="Russo S."/>
            <person name="Salzberg S.L."/>
            <person name="Sanchez-Gracia A."/>
            <person name="Saranga D.J."/>
            <person name="Sato H."/>
            <person name="Schaeffer S.W."/>
            <person name="Schatz M.C."/>
            <person name="Schlenke T."/>
            <person name="Schwartz R."/>
            <person name="Segarra C."/>
            <person name="Singh R.S."/>
            <person name="Sirot L."/>
            <person name="Sirota M."/>
            <person name="Sisneros N.B."/>
            <person name="Smith C.D."/>
            <person name="Smith T.F."/>
            <person name="Spieth J."/>
            <person name="Stage D.E."/>
            <person name="Stark A."/>
            <person name="Stephan W."/>
            <person name="Strausberg R.L."/>
            <person name="Strempel S."/>
            <person name="Sturgill D."/>
            <person name="Sutton G."/>
            <person name="Sutton G.G."/>
            <person name="Tao W."/>
            <person name="Teichmann S."/>
            <person name="Tobari Y.N."/>
            <person name="Tomimura Y."/>
            <person name="Tsolas J.M."/>
            <person name="Valente V.L."/>
            <person name="Venter E."/>
            <person name="Venter J.C."/>
            <person name="Vicario S."/>
            <person name="Vieira F.G."/>
            <person name="Vilella A.J."/>
            <person name="Villasante A."/>
            <person name="Walenz B."/>
            <person name="Wang J."/>
            <person name="Wasserman M."/>
            <person name="Watts T."/>
            <person name="Wilson D."/>
            <person name="Wilson R.K."/>
            <person name="Wing R.A."/>
            <person name="Wolfner M.F."/>
            <person name="Wong A."/>
            <person name="Wong G.K."/>
            <person name="Wu C.I."/>
            <person name="Wu G."/>
            <person name="Yamamoto D."/>
            <person name="Yang H.P."/>
            <person name="Yang S.P."/>
            <person name="Yorke J.A."/>
            <person name="Yoshida K."/>
            <person name="Zdobnov E."/>
            <person name="Zhang P."/>
            <person name="Zhang Y."/>
            <person name="Zimin A.V."/>
            <person name="Baldwin J."/>
            <person name="Abdouelleil A."/>
            <person name="Abdulkadir J."/>
            <person name="Abebe A."/>
            <person name="Abera B."/>
            <person name="Abreu J."/>
            <person name="Acer S.C."/>
            <person name="Aftuck L."/>
            <person name="Alexander A."/>
            <person name="An P."/>
            <person name="Anderson E."/>
            <person name="Anderson S."/>
            <person name="Arachi H."/>
            <person name="Azer M."/>
            <person name="Bachantsang P."/>
            <person name="Barry A."/>
            <person name="Bayul T."/>
            <person name="Berlin A."/>
            <person name="Bessette D."/>
            <person name="Bloom T."/>
            <person name="Blye J."/>
            <person name="Boguslavskiy L."/>
            <person name="Bonnet C."/>
            <person name="Boukhgalter B."/>
            <person name="Bourzgui I."/>
            <person name="Brown A."/>
            <person name="Cahill P."/>
            <person name="Channer S."/>
            <person name="Cheshatsang Y."/>
            <person name="Chuda L."/>
            <person name="Citroen M."/>
            <person name="Collymore A."/>
            <person name="Cooke P."/>
            <person name="Costello M."/>
            <person name="D'Aco K."/>
            <person name="Daza R."/>
            <person name="De Haan G."/>
            <person name="DeGray S."/>
            <person name="DeMaso C."/>
            <person name="Dhargay N."/>
            <person name="Dooley K."/>
            <person name="Dooley E."/>
            <person name="Doricent M."/>
            <person name="Dorje P."/>
            <person name="Dorjee K."/>
            <person name="Dupes A."/>
            <person name="Elong R."/>
            <person name="Falk J."/>
            <person name="Farina A."/>
            <person name="Faro S."/>
            <person name="Ferguson D."/>
            <person name="Fisher S."/>
            <person name="Foley C.D."/>
            <person name="Franke A."/>
            <person name="Friedrich D."/>
            <person name="Gadbois L."/>
            <person name="Gearin G."/>
            <person name="Gearin C.R."/>
            <person name="Giannoukos G."/>
            <person name="Goode T."/>
            <person name="Graham J."/>
            <person name="Grandbois E."/>
            <person name="Grewal S."/>
            <person name="Gyaltsen K."/>
            <person name="Hafez N."/>
            <person name="Hagos B."/>
            <person name="Hall J."/>
            <person name="Henson C."/>
            <person name="Hollinger A."/>
            <person name="Honan T."/>
            <person name="Huard M.D."/>
            <person name="Hughes L."/>
            <person name="Hurhula B."/>
            <person name="Husby M.E."/>
            <person name="Kamat A."/>
            <person name="Kanga B."/>
            <person name="Kashin S."/>
            <person name="Khazanovich D."/>
            <person name="Kisner P."/>
            <person name="Lance K."/>
            <person name="Lara M."/>
            <person name="Lee W."/>
            <person name="Lennon N."/>
            <person name="Letendre F."/>
            <person name="LeVine R."/>
            <person name="Lipovsky A."/>
            <person name="Liu X."/>
            <person name="Liu J."/>
            <person name="Liu S."/>
            <person name="Lokyitsang T."/>
            <person name="Lokyitsang Y."/>
            <person name="Lubonja R."/>
            <person name="Lui A."/>
            <person name="MacDonald P."/>
            <person name="Magnisalis V."/>
            <person name="Maru K."/>
            <person name="Matthews C."/>
            <person name="McCusker W."/>
            <person name="McDonough S."/>
            <person name="Mehta T."/>
            <person name="Meldrim J."/>
            <person name="Meneus L."/>
            <person name="Mihai O."/>
            <person name="Mihalev A."/>
            <person name="Mihova T."/>
            <person name="Mittelman R."/>
            <person name="Mlenga V."/>
            <person name="Montmayeur A."/>
            <person name="Mulrain L."/>
            <person name="Navidi A."/>
            <person name="Naylor J."/>
            <person name="Negash T."/>
            <person name="Nguyen T."/>
            <person name="Nguyen N."/>
            <person name="Nicol R."/>
            <person name="Norbu C."/>
            <person name="Norbu N."/>
            <person name="Novod N."/>
            <person name="O'Neill B."/>
            <person name="Osman S."/>
            <person name="Markiewicz E."/>
            <person name="Oyono O.L."/>
            <person name="Patti C."/>
            <person name="Phunkhang P."/>
            <person name="Pierre F."/>
            <person name="Priest M."/>
            <person name="Raghuraman S."/>
            <person name="Rege F."/>
            <person name="Reyes R."/>
            <person name="Rise C."/>
            <person name="Rogov P."/>
            <person name="Ross K."/>
            <person name="Ryan E."/>
            <person name="Settipalli S."/>
            <person name="Shea T."/>
            <person name="Sherpa N."/>
            <person name="Shi L."/>
            <person name="Shih D."/>
            <person name="Sparrow T."/>
            <person name="Spaulding J."/>
            <person name="Stalker J."/>
            <person name="Stange-Thomann N."/>
            <person name="Stavropoulos S."/>
            <person name="Stone C."/>
            <person name="Strader C."/>
            <person name="Tesfaye S."/>
            <person name="Thomson T."/>
            <person name="Thoulutsang Y."/>
            <person name="Thoulutsang D."/>
            <person name="Topham K."/>
            <person name="Topping I."/>
            <person name="Tsamla T."/>
            <person name="Vassiliev H."/>
            <person name="Vo A."/>
            <person name="Wangchuk T."/>
            <person name="Wangdi T."/>
            <person name="Weiand M."/>
            <person name="Wilkinson J."/>
            <person name="Wilson A."/>
            <person name="Yadav S."/>
            <person name="Young G."/>
            <person name="Yu Q."/>
            <person name="Zembek L."/>
            <person name="Zhong D."/>
            <person name="Zimmer A."/>
            <person name="Zwirko Z."/>
            <person name="Jaffe D.B."/>
            <person name="Alvarez P."/>
            <person name="Brockman W."/>
            <person name="Butler J."/>
            <person name="Chin C."/>
            <person name="Gnerre S."/>
            <person name="Grabherr M."/>
            <person name="Kleber M."/>
            <person name="Mauceli E."/>
            <person name="MacCallum I."/>
        </authorList>
    </citation>
    <scope>NUCLEOTIDE SEQUENCE [LARGE SCALE GENOMIC DNA]</scope>
    <source>
        <strain evidence="5">Tucson 14024-0371.13</strain>
    </source>
</reference>
<dbReference type="Gene3D" id="3.30.70.330">
    <property type="match status" value="1"/>
</dbReference>
<dbReference type="PROSITE" id="PS50102">
    <property type="entry name" value="RRM"/>
    <property type="match status" value="1"/>
</dbReference>
<dbReference type="SUPFAM" id="SSF52047">
    <property type="entry name" value="RNI-like"/>
    <property type="match status" value="1"/>
</dbReference>
<dbReference type="InterPro" id="IPR012677">
    <property type="entry name" value="Nucleotide-bd_a/b_plait_sf"/>
</dbReference>
<dbReference type="PANTHER" id="PTHR13318">
    <property type="entry name" value="PARTNER OF PAIRED, ISOFORM B-RELATED"/>
    <property type="match status" value="1"/>
</dbReference>
<organism evidence="4 5">
    <name type="scientific">Drosophila ananassae</name>
    <name type="common">Fruit fly</name>
    <dbReference type="NCBI Taxonomy" id="7217"/>
    <lineage>
        <taxon>Eukaryota</taxon>
        <taxon>Metazoa</taxon>
        <taxon>Ecdysozoa</taxon>
        <taxon>Arthropoda</taxon>
        <taxon>Hexapoda</taxon>
        <taxon>Insecta</taxon>
        <taxon>Pterygota</taxon>
        <taxon>Neoptera</taxon>
        <taxon>Endopterygota</taxon>
        <taxon>Diptera</taxon>
        <taxon>Brachycera</taxon>
        <taxon>Muscomorpha</taxon>
        <taxon>Ephydroidea</taxon>
        <taxon>Drosophilidae</taxon>
        <taxon>Drosophila</taxon>
        <taxon>Sophophora</taxon>
    </lineage>
</organism>
<dbReference type="GO" id="GO:0003723">
    <property type="term" value="F:RNA binding"/>
    <property type="evidence" value="ECO:0007669"/>
    <property type="project" value="UniProtKB-UniRule"/>
</dbReference>
<dbReference type="OrthoDB" id="6492012at2759"/>
<evidence type="ECO:0000313" key="5">
    <source>
        <dbReference type="Proteomes" id="UP000007801"/>
    </source>
</evidence>
<dbReference type="InterPro" id="IPR032675">
    <property type="entry name" value="LRR_dom_sf"/>
</dbReference>
<dbReference type="InParanoid" id="A0A0P9BYX9"/>
<dbReference type="AlphaFoldDB" id="A0A0P9BYX9"/>
<dbReference type="Proteomes" id="UP000007801">
    <property type="component" value="Unassembled WGS sequence"/>
</dbReference>
<dbReference type="KEGG" id="dan:26514003"/>
<gene>
    <name evidence="4" type="primary">Dana\GF26594</name>
    <name evidence="4" type="ORF">GF26594</name>
</gene>
<name>A0A0P9BYX9_DROAN</name>
<keyword evidence="1 2" id="KW-0694">RNA-binding</keyword>
<evidence type="ECO:0000259" key="3">
    <source>
        <dbReference type="PROSITE" id="PS50102"/>
    </source>
</evidence>
<evidence type="ECO:0000256" key="1">
    <source>
        <dbReference type="ARBA" id="ARBA00022884"/>
    </source>
</evidence>
<sequence>MFPLPANIKIPSQNYYFENCVAFTEDHIPVQRICITKVPKKLKESALRTHLEMYGNVLEIKISKNKKEKCSEGYVVYETAKQAAKALHSPIHHVSGHMFHVRASDSWKQPEAYGSPSETIDLPPGEEAPIMRLNDYCLERILEYLDFVTDQVRFARTCLRFRAVYQMASRRLHIIADTYNFLDATIWDMRDFFQMSGSNVQSFDTVGETTHQETLYALLGEHCPNLNTLDLWDSPDIARNAHKIFPKLGKLEELDVSGTDLQDRCMDSLKKLNNLKTLNVNSTFVKGKTMDKLPSSIEELSLNSCPGFNMVYLPKICKKLTNLKELNMLKNDTLPRTIGQLLVRDNCCPSLEILRITVSYNDNYDFVARLPKLKHLSFYTPKTNPESIALPVFEELVMHKAEMLERLDIIGSYILTPQQLHLISKLVGLRTLILPHIDTLDDEVLAAFARLQKLERIYINTSTKVTAAGILSLFCSCPMLSVFGLEDTSWSEKLIKGFENQVREESKYKDMKRVLPIKLISSLEQIDLEIEEESIGSKLTKDDIVQLIYPETKGEGLPFDYDFEGCEDACEEYDSSEDEYDDYDHMRNKWYEAVDGEESN</sequence>
<dbReference type="InterPro" id="IPR000504">
    <property type="entry name" value="RRM_dom"/>
</dbReference>
<dbReference type="SUPFAM" id="SSF54928">
    <property type="entry name" value="RNA-binding domain, RBD"/>
    <property type="match status" value="1"/>
</dbReference>
<accession>A0A0P9BYX9</accession>
<dbReference type="PANTHER" id="PTHR13318:SF190">
    <property type="entry name" value="PARTNER OF PAIRED, ISOFORM B"/>
    <property type="match status" value="1"/>
</dbReference>
<dbReference type="Pfam" id="PF00076">
    <property type="entry name" value="RRM_1"/>
    <property type="match status" value="1"/>
</dbReference>
<dbReference type="GeneID" id="26514003"/>
<feature type="domain" description="RRM" evidence="3">
    <location>
        <begin position="31"/>
        <end position="106"/>
    </location>
</feature>
<dbReference type="CDD" id="cd00590">
    <property type="entry name" value="RRM_SF"/>
    <property type="match status" value="1"/>
</dbReference>
<evidence type="ECO:0000313" key="4">
    <source>
        <dbReference type="EMBL" id="KPU76560.1"/>
    </source>
</evidence>
<proteinExistence type="predicted"/>
<dbReference type="STRING" id="7217.A0A0P9BYX9"/>
<dbReference type="Gene3D" id="3.80.10.10">
    <property type="entry name" value="Ribonuclease Inhibitor"/>
    <property type="match status" value="2"/>
</dbReference>